<dbReference type="CDD" id="cd08916">
    <property type="entry name" value="TrHb3_P"/>
    <property type="match status" value="1"/>
</dbReference>
<dbReference type="Pfam" id="PF01152">
    <property type="entry name" value="Bac_globin"/>
    <property type="match status" value="1"/>
</dbReference>
<dbReference type="RefSeq" id="WP_258541409.1">
    <property type="nucleotide sequence ID" value="NZ_OU015584.1"/>
</dbReference>
<accession>A0A916JL02</accession>
<dbReference type="AlphaFoldDB" id="A0A916JL02"/>
<proteinExistence type="predicted"/>
<keyword evidence="6" id="KW-1185">Reference proteome</keyword>
<evidence type="ECO:0000313" key="5">
    <source>
        <dbReference type="EMBL" id="CAG5080138.1"/>
    </source>
</evidence>
<dbReference type="InterPro" id="IPR009050">
    <property type="entry name" value="Globin-like_sf"/>
</dbReference>
<evidence type="ECO:0000256" key="1">
    <source>
        <dbReference type="ARBA" id="ARBA00022448"/>
    </source>
</evidence>
<dbReference type="GO" id="GO:0046872">
    <property type="term" value="F:metal ion binding"/>
    <property type="evidence" value="ECO:0007669"/>
    <property type="project" value="UniProtKB-KW"/>
</dbReference>
<sequence>MKDIEGIADIKTFVDDFYSLVRKDELLGPIFESKLGGHWDSHLDKMYNFWNTILLSNGSYKGSPYQKHEALPVAKKHFGRWLELFEKVVRSRFIGKQTDEAIQRAKVIGWTFWSKIDQYQSGHDKKSS</sequence>
<dbReference type="GO" id="GO:0020037">
    <property type="term" value="F:heme binding"/>
    <property type="evidence" value="ECO:0007669"/>
    <property type="project" value="InterPro"/>
</dbReference>
<organism evidence="5 6">
    <name type="scientific">Parvicella tangerina</name>
    <dbReference type="NCBI Taxonomy" id="2829795"/>
    <lineage>
        <taxon>Bacteria</taxon>
        <taxon>Pseudomonadati</taxon>
        <taxon>Bacteroidota</taxon>
        <taxon>Flavobacteriia</taxon>
        <taxon>Flavobacteriales</taxon>
        <taxon>Parvicellaceae</taxon>
        <taxon>Parvicella</taxon>
    </lineage>
</organism>
<dbReference type="Proteomes" id="UP000683507">
    <property type="component" value="Chromosome"/>
</dbReference>
<gene>
    <name evidence="5" type="primary">ctb_1</name>
    <name evidence="5" type="ORF">CRYO30217_01196</name>
</gene>
<keyword evidence="4" id="KW-0408">Iron</keyword>
<name>A0A916JL02_9FLAO</name>
<keyword evidence="3" id="KW-0479">Metal-binding</keyword>
<dbReference type="KEGG" id="ptan:CRYO30217_01196"/>
<evidence type="ECO:0000256" key="4">
    <source>
        <dbReference type="ARBA" id="ARBA00023004"/>
    </source>
</evidence>
<dbReference type="InterPro" id="IPR001486">
    <property type="entry name" value="Hemoglobin_trunc"/>
</dbReference>
<dbReference type="EMBL" id="OU015584">
    <property type="protein sequence ID" value="CAG5080138.1"/>
    <property type="molecule type" value="Genomic_DNA"/>
</dbReference>
<dbReference type="SUPFAM" id="SSF46458">
    <property type="entry name" value="Globin-like"/>
    <property type="match status" value="1"/>
</dbReference>
<dbReference type="GO" id="GO:0019825">
    <property type="term" value="F:oxygen binding"/>
    <property type="evidence" value="ECO:0007669"/>
    <property type="project" value="InterPro"/>
</dbReference>
<reference evidence="5" key="1">
    <citation type="submission" date="2021-04" db="EMBL/GenBank/DDBJ databases">
        <authorList>
            <person name="Rodrigo-Torres L."/>
            <person name="Arahal R. D."/>
            <person name="Lucena T."/>
        </authorList>
    </citation>
    <scope>NUCLEOTIDE SEQUENCE</scope>
    <source>
        <strain evidence="5">AS29M-1</strain>
    </source>
</reference>
<dbReference type="Gene3D" id="1.10.490.10">
    <property type="entry name" value="Globins"/>
    <property type="match status" value="1"/>
</dbReference>
<evidence type="ECO:0000313" key="6">
    <source>
        <dbReference type="Proteomes" id="UP000683507"/>
    </source>
</evidence>
<protein>
    <submittedName>
        <fullName evidence="5">Group 3 truncated hemoglobin ctb</fullName>
    </submittedName>
</protein>
<keyword evidence="2" id="KW-0349">Heme</keyword>
<keyword evidence="1" id="KW-0813">Transport</keyword>
<evidence type="ECO:0000256" key="3">
    <source>
        <dbReference type="ARBA" id="ARBA00022723"/>
    </source>
</evidence>
<dbReference type="InterPro" id="IPR012292">
    <property type="entry name" value="Globin/Proto"/>
</dbReference>
<evidence type="ECO:0000256" key="2">
    <source>
        <dbReference type="ARBA" id="ARBA00022617"/>
    </source>
</evidence>